<name>A0A6I2MPK8_9FLAO</name>
<protein>
    <submittedName>
        <fullName evidence="1">Uncharacterized protein</fullName>
    </submittedName>
</protein>
<keyword evidence="2" id="KW-1185">Reference proteome</keyword>
<sequence length="343" mass="40529">MQKEQDIVGLKNYILKSIDHLIGQLQSEQKAYFEEDTRFSLDVLHPDLEFDKMSKMEITAFQRKHGIKVGDRILVWSEDYKKEVISNNMVSILASVIGNVEMFRSKTLQQFDFGSMEILVDFLKIELAYYHNLLSNHEGRLYYDSEYRKSTNSGLKHRFDAIWFINEQNDLWDLNKERLSDRNSARDTDYPFVLINLQQWIDYETSFRLLHLIKGLRNKGNNMLSQNLTTKSNDIGQFPEDKYYSEIFKDLKAEEVFNDVLEEFDALDRNGNAIKRGFQGVCEAFFSLYKEDITFIKRNATTAKFIDFLRSKYKAIIKSDTKLSDGSAYRSRMKRYVDRKRIK</sequence>
<organism evidence="1 2">
    <name type="scientific">Maribacter luteus</name>
    <dbReference type="NCBI Taxonomy" id="2594478"/>
    <lineage>
        <taxon>Bacteria</taxon>
        <taxon>Pseudomonadati</taxon>
        <taxon>Bacteroidota</taxon>
        <taxon>Flavobacteriia</taxon>
        <taxon>Flavobacteriales</taxon>
        <taxon>Flavobacteriaceae</taxon>
        <taxon>Maribacter</taxon>
    </lineage>
</organism>
<reference evidence="1 2" key="1">
    <citation type="submission" date="2019-11" db="EMBL/GenBank/DDBJ databases">
        <title>Maribacter lutea sp. nov., a marine bacterium isolated from intertidal sand.</title>
        <authorList>
            <person name="Liu A."/>
        </authorList>
    </citation>
    <scope>NUCLEOTIDE SEQUENCE [LARGE SCALE GENOMIC DNA]</scope>
    <source>
        <strain evidence="1 2">RZ05</strain>
    </source>
</reference>
<dbReference type="Proteomes" id="UP000443153">
    <property type="component" value="Unassembled WGS sequence"/>
</dbReference>
<dbReference type="AlphaFoldDB" id="A0A6I2MPK8"/>
<gene>
    <name evidence="1" type="ORF">GJ691_16535</name>
</gene>
<evidence type="ECO:0000313" key="1">
    <source>
        <dbReference type="EMBL" id="MRX65761.1"/>
    </source>
</evidence>
<dbReference type="RefSeq" id="WP_154368917.1">
    <property type="nucleotide sequence ID" value="NZ_WKJH01000028.1"/>
</dbReference>
<proteinExistence type="predicted"/>
<comment type="caution">
    <text evidence="1">The sequence shown here is derived from an EMBL/GenBank/DDBJ whole genome shotgun (WGS) entry which is preliminary data.</text>
</comment>
<accession>A0A6I2MPK8</accession>
<evidence type="ECO:0000313" key="2">
    <source>
        <dbReference type="Proteomes" id="UP000443153"/>
    </source>
</evidence>
<dbReference type="EMBL" id="WKJH01000028">
    <property type="protein sequence ID" value="MRX65761.1"/>
    <property type="molecule type" value="Genomic_DNA"/>
</dbReference>